<reference evidence="7 8" key="1">
    <citation type="submission" date="2020-08" db="EMBL/GenBank/DDBJ databases">
        <authorList>
            <person name="Koutsovoulos G."/>
            <person name="Danchin GJ E."/>
        </authorList>
    </citation>
    <scope>NUCLEOTIDE SEQUENCE [LARGE SCALE GENOMIC DNA]</scope>
</reference>
<dbReference type="Proteomes" id="UP000580250">
    <property type="component" value="Unassembled WGS sequence"/>
</dbReference>
<comment type="catalytic activity">
    <reaction evidence="4">
        <text>a uridine in tRNA = a pseudouridine in tRNA</text>
        <dbReference type="Rhea" id="RHEA:54572"/>
        <dbReference type="Rhea" id="RHEA-COMP:13339"/>
        <dbReference type="Rhea" id="RHEA-COMP:13934"/>
        <dbReference type="ChEBI" id="CHEBI:65314"/>
        <dbReference type="ChEBI" id="CHEBI:65315"/>
    </reaction>
</comment>
<dbReference type="Pfam" id="PF01142">
    <property type="entry name" value="TruD"/>
    <property type="match status" value="1"/>
</dbReference>
<dbReference type="InterPro" id="IPR042214">
    <property type="entry name" value="TruD_catalytic"/>
</dbReference>
<dbReference type="SUPFAM" id="SSF55120">
    <property type="entry name" value="Pseudouridine synthase"/>
    <property type="match status" value="1"/>
</dbReference>
<dbReference type="GO" id="GO:0008033">
    <property type="term" value="P:tRNA processing"/>
    <property type="evidence" value="ECO:0007669"/>
    <property type="project" value="UniProtKB-KW"/>
</dbReference>
<feature type="region of interest" description="Disordered" evidence="5">
    <location>
        <begin position="41"/>
        <end position="70"/>
    </location>
</feature>
<comment type="similarity">
    <text evidence="1">Belongs to the pseudouridine synthase TruD family.</text>
</comment>
<evidence type="ECO:0000259" key="6">
    <source>
        <dbReference type="PROSITE" id="PS50984"/>
    </source>
</evidence>
<feature type="compositionally biased region" description="Acidic residues" evidence="5">
    <location>
        <begin position="48"/>
        <end position="59"/>
    </location>
</feature>
<dbReference type="EMBL" id="CAJEWN010000210">
    <property type="protein sequence ID" value="CAD2173003.1"/>
    <property type="molecule type" value="Genomic_DNA"/>
</dbReference>
<evidence type="ECO:0000313" key="8">
    <source>
        <dbReference type="Proteomes" id="UP000580250"/>
    </source>
</evidence>
<evidence type="ECO:0000256" key="3">
    <source>
        <dbReference type="ARBA" id="ARBA00023235"/>
    </source>
</evidence>
<dbReference type="PANTHER" id="PTHR13326">
    <property type="entry name" value="TRNA PSEUDOURIDINE SYNTHASE D"/>
    <property type="match status" value="1"/>
</dbReference>
<feature type="domain" description="TRUD" evidence="6">
    <location>
        <begin position="292"/>
        <end position="498"/>
    </location>
</feature>
<dbReference type="PANTHER" id="PTHR13326:SF31">
    <property type="entry name" value="PSEUDOURIDYLATE SYNTHASE 7 HOMOLOG"/>
    <property type="match status" value="1"/>
</dbReference>
<keyword evidence="2" id="KW-0819">tRNA processing</keyword>
<dbReference type="GO" id="GO:0003723">
    <property type="term" value="F:RNA binding"/>
    <property type="evidence" value="ECO:0007669"/>
    <property type="project" value="InterPro"/>
</dbReference>
<protein>
    <recommendedName>
        <fullName evidence="6">TRUD domain-containing protein</fullName>
    </recommendedName>
</protein>
<evidence type="ECO:0000256" key="1">
    <source>
        <dbReference type="ARBA" id="ARBA00007953"/>
    </source>
</evidence>
<dbReference type="PROSITE" id="PS01268">
    <property type="entry name" value="UPF0024"/>
    <property type="match status" value="1"/>
</dbReference>
<dbReference type="NCBIfam" id="TIGR00094">
    <property type="entry name" value="tRNA_TruD_broad"/>
    <property type="match status" value="1"/>
</dbReference>
<evidence type="ECO:0000256" key="4">
    <source>
        <dbReference type="ARBA" id="ARBA00036943"/>
    </source>
</evidence>
<dbReference type="InterPro" id="IPR020103">
    <property type="entry name" value="PsdUridine_synth_cat_dom_sf"/>
</dbReference>
<evidence type="ECO:0000313" key="7">
    <source>
        <dbReference type="EMBL" id="CAD2173003.1"/>
    </source>
</evidence>
<dbReference type="OrthoDB" id="447290at2759"/>
<dbReference type="GO" id="GO:0005634">
    <property type="term" value="C:nucleus"/>
    <property type="evidence" value="ECO:0007669"/>
    <property type="project" value="TreeGrafter"/>
</dbReference>
<dbReference type="GO" id="GO:0009982">
    <property type="term" value="F:pseudouridine synthase activity"/>
    <property type="evidence" value="ECO:0007669"/>
    <property type="project" value="InterPro"/>
</dbReference>
<evidence type="ECO:0000256" key="2">
    <source>
        <dbReference type="ARBA" id="ARBA00022694"/>
    </source>
</evidence>
<organism evidence="7 8">
    <name type="scientific">Meloidogyne enterolobii</name>
    <name type="common">Root-knot nematode worm</name>
    <name type="synonym">Meloidogyne mayaguensis</name>
    <dbReference type="NCBI Taxonomy" id="390850"/>
    <lineage>
        <taxon>Eukaryota</taxon>
        <taxon>Metazoa</taxon>
        <taxon>Ecdysozoa</taxon>
        <taxon>Nematoda</taxon>
        <taxon>Chromadorea</taxon>
        <taxon>Rhabditida</taxon>
        <taxon>Tylenchina</taxon>
        <taxon>Tylenchomorpha</taxon>
        <taxon>Tylenchoidea</taxon>
        <taxon>Meloidogynidae</taxon>
        <taxon>Meloidogyninae</taxon>
        <taxon>Meloidogyne</taxon>
    </lineage>
</organism>
<dbReference type="InterPro" id="IPR011760">
    <property type="entry name" value="PsdUridine_synth_TruD_insert"/>
</dbReference>
<dbReference type="PROSITE" id="PS50984">
    <property type="entry name" value="TRUD"/>
    <property type="match status" value="1"/>
</dbReference>
<dbReference type="InterPro" id="IPR020119">
    <property type="entry name" value="PsdUridine_synth_TruD_CS"/>
</dbReference>
<dbReference type="GO" id="GO:0001522">
    <property type="term" value="P:pseudouridine synthesis"/>
    <property type="evidence" value="ECO:0007669"/>
    <property type="project" value="InterPro"/>
</dbReference>
<dbReference type="Gene3D" id="3.30.2350.20">
    <property type="entry name" value="TruD, catalytic domain"/>
    <property type="match status" value="2"/>
</dbReference>
<dbReference type="AlphaFoldDB" id="A0A6V7VDQ1"/>
<dbReference type="CDD" id="cd02576">
    <property type="entry name" value="PseudoU_synth_ScPUS7"/>
    <property type="match status" value="1"/>
</dbReference>
<keyword evidence="3" id="KW-0413">Isomerase</keyword>
<sequence>MFSNNITEYVSEEDWPELRCILKRLYSDFVVIEIPKDGNILKPNYNNNEEENEDKEENNEENKTNSGELPKELECISEQISKFSQIVEGEIEECVIDLKEFSKDVRKQLYDFIRNNFKDQLQTNCKDGILTVEKLNGLNENRKRKFWPNDRGDYLHFTITKENMDTNTCIDLIANRLNWNLSTFLGPNPLYFNFWFLIFSISSLKPSLFSVSGTKDRRAITVQRVSAYRIEKRRLCRQNFRGLWLSDFGYFKTKLELGDATGNYFSIILRDVDNNLNLEEFDKRVQQWKTNGFLNYFGSQRFGACGVQTAEIGRLILNQKWEEAVKALLKPRSDSSSTKINECLKHFTDSGNAKEALQLLRYPDRFSSIEISLLRFLSNYPNGYKGALLALPRNVRTMYVHAYQSAVFNHILSRRKKSFGLACLPGDLDVLGNILTDETCKIENVCLPLPSFENKLPENEVGEWYKQIAKDDEIDYESFKKIESHFGLGNVYRPFISKPQDDSWKLIEYSFRDEQLQSCEFIPKNELKEEQNEQIKKEEKVFKALKLLFTLPSGTYATIALRELMRIDFSKESQKEMELACLGKKEEI</sequence>
<gene>
    <name evidence="7" type="ORF">MENT_LOCUS24588</name>
</gene>
<dbReference type="InterPro" id="IPR001656">
    <property type="entry name" value="PsdUridine_synth_TruD"/>
</dbReference>
<name>A0A6V7VDQ1_MELEN</name>
<accession>A0A6V7VDQ1</accession>
<proteinExistence type="inferred from homology"/>
<comment type="caution">
    <text evidence="7">The sequence shown here is derived from an EMBL/GenBank/DDBJ whole genome shotgun (WGS) entry which is preliminary data.</text>
</comment>
<evidence type="ECO:0000256" key="5">
    <source>
        <dbReference type="SAM" id="MobiDB-lite"/>
    </source>
</evidence>
<dbReference type="PIRSF" id="PIRSF037016">
    <property type="entry name" value="Pseudouridin_synth_euk_prd"/>
    <property type="match status" value="1"/>
</dbReference>